<dbReference type="PANTHER" id="PTHR33055:SF13">
    <property type="entry name" value="TRANSPOSASE"/>
    <property type="match status" value="1"/>
</dbReference>
<dbReference type="GO" id="GO:0004803">
    <property type="term" value="F:transposase activity"/>
    <property type="evidence" value="ECO:0007669"/>
    <property type="project" value="InterPro"/>
</dbReference>
<organism evidence="4 5">
    <name type="scientific">Paenibacillus terrae</name>
    <dbReference type="NCBI Taxonomy" id="159743"/>
    <lineage>
        <taxon>Bacteria</taxon>
        <taxon>Bacillati</taxon>
        <taxon>Bacillota</taxon>
        <taxon>Bacilli</taxon>
        <taxon>Bacillales</taxon>
        <taxon>Paenibacillaceae</taxon>
        <taxon>Paenibacillus</taxon>
    </lineage>
</organism>
<reference evidence="4 5" key="1">
    <citation type="submission" date="2014-11" db="EMBL/GenBank/DDBJ databases">
        <title>Draft Genome Sequences of Paenibacillus polymyxa NRRL B-30509 and Paenibacillus terrae NRRL B-30644, Strains from a Poultry Environment that Produce Tridecaptin A and Paenicidins.</title>
        <authorList>
            <person name="van Belkum M.J."/>
            <person name="Lohans C.T."/>
            <person name="Vederas J.C."/>
        </authorList>
    </citation>
    <scope>NUCLEOTIDE SEQUENCE [LARGE SCALE GENOMIC DNA]</scope>
    <source>
        <strain evidence="4 5">NRRL B-30644</strain>
    </source>
</reference>
<evidence type="ECO:0000259" key="3">
    <source>
        <dbReference type="Pfam" id="PF02371"/>
    </source>
</evidence>
<feature type="domain" description="Transposase IS116/IS110/IS902 C-terminal" evidence="3">
    <location>
        <begin position="277"/>
        <end position="365"/>
    </location>
</feature>
<evidence type="ECO:0000313" key="4">
    <source>
        <dbReference type="EMBL" id="KJD46789.1"/>
    </source>
</evidence>
<dbReference type="InterPro" id="IPR003346">
    <property type="entry name" value="Transposase_20"/>
</dbReference>
<sequence>MNPVIGLDISKEESHGQAFLARGKPFRGTFHFEHTRDGLANLHQVLKDVESASKQRPLLILEATGHYQSPVVQFLEEHHYVYIVINPLISNRLRKSQLRKVKTDAADAYLLGELYYKEEFEPFKKRGVQLLNLRYLTRQYDSLSKMCVQTKLQFQAVLDQVFPAYKGVFGAMYSGVSLRFLSEFPTSYSVLQTDENTLKAKMKELLSSKRGRSEDWINQRIQRLLDAAKQNPFQQTMYASHLINLKVLITLILQYQEHLTELEQNIDALAEEIEEYELIQSIPGIGHKIAATILSEIGEVDRFDHPKKLVAFAGIDPSVFASGKFTATRNRITKRGSRQLRYALVMAVQCGLIRSRNTRLKEFYERKRSEGKPHKVALVACANKLVHWLHAILKSKKAFRLA</sequence>
<proteinExistence type="predicted"/>
<dbReference type="Pfam" id="PF02371">
    <property type="entry name" value="Transposase_20"/>
    <property type="match status" value="1"/>
</dbReference>
<gene>
    <name evidence="4" type="ORF">QD47_04575</name>
</gene>
<dbReference type="OrthoDB" id="9790935at2"/>
<keyword evidence="5" id="KW-1185">Reference proteome</keyword>
<dbReference type="InterPro" id="IPR002525">
    <property type="entry name" value="Transp_IS110-like_N"/>
</dbReference>
<evidence type="ECO:0000259" key="2">
    <source>
        <dbReference type="Pfam" id="PF01548"/>
    </source>
</evidence>
<dbReference type="AlphaFoldDB" id="A0A0D7X6F3"/>
<dbReference type="GO" id="GO:0006313">
    <property type="term" value="P:DNA transposition"/>
    <property type="evidence" value="ECO:0007669"/>
    <property type="project" value="InterPro"/>
</dbReference>
<protein>
    <submittedName>
        <fullName evidence="4">Transposase</fullName>
    </submittedName>
</protein>
<dbReference type="Proteomes" id="UP000032534">
    <property type="component" value="Unassembled WGS sequence"/>
</dbReference>
<dbReference type="NCBIfam" id="NF033542">
    <property type="entry name" value="transpos_IS110"/>
    <property type="match status" value="1"/>
</dbReference>
<dbReference type="EMBL" id="JTHP01000005">
    <property type="protein sequence ID" value="KJD46789.1"/>
    <property type="molecule type" value="Genomic_DNA"/>
</dbReference>
<feature type="coiled-coil region" evidence="1">
    <location>
        <begin position="245"/>
        <end position="279"/>
    </location>
</feature>
<evidence type="ECO:0000256" key="1">
    <source>
        <dbReference type="SAM" id="Coils"/>
    </source>
</evidence>
<dbReference type="InterPro" id="IPR047650">
    <property type="entry name" value="Transpos_IS110"/>
</dbReference>
<dbReference type="RefSeq" id="WP_044645006.1">
    <property type="nucleotide sequence ID" value="NZ_JTHP01000005.1"/>
</dbReference>
<keyword evidence="1" id="KW-0175">Coiled coil</keyword>
<name>A0A0D7X6F3_9BACL</name>
<dbReference type="GO" id="GO:0003677">
    <property type="term" value="F:DNA binding"/>
    <property type="evidence" value="ECO:0007669"/>
    <property type="project" value="InterPro"/>
</dbReference>
<dbReference type="PATRIC" id="fig|159743.3.peg.984"/>
<accession>A0A0D7X6F3</accession>
<dbReference type="PANTHER" id="PTHR33055">
    <property type="entry name" value="TRANSPOSASE FOR INSERTION SEQUENCE ELEMENT IS1111A"/>
    <property type="match status" value="1"/>
</dbReference>
<dbReference type="Pfam" id="PF01548">
    <property type="entry name" value="DEDD_Tnp_IS110"/>
    <property type="match status" value="1"/>
</dbReference>
<comment type="caution">
    <text evidence="4">The sequence shown here is derived from an EMBL/GenBank/DDBJ whole genome shotgun (WGS) entry which is preliminary data.</text>
</comment>
<feature type="domain" description="Transposase IS110-like N-terminal" evidence="2">
    <location>
        <begin position="5"/>
        <end position="163"/>
    </location>
</feature>
<evidence type="ECO:0000313" key="5">
    <source>
        <dbReference type="Proteomes" id="UP000032534"/>
    </source>
</evidence>